<gene>
    <name evidence="2" type="ORF">CPELLU_LOCUS1458</name>
</gene>
<keyword evidence="3" id="KW-1185">Reference proteome</keyword>
<dbReference type="EMBL" id="CAJVQA010000534">
    <property type="protein sequence ID" value="CAG8479637.1"/>
    <property type="molecule type" value="Genomic_DNA"/>
</dbReference>
<protein>
    <submittedName>
        <fullName evidence="2">23817_t:CDS:1</fullName>
    </submittedName>
</protein>
<feature type="compositionally biased region" description="Polar residues" evidence="1">
    <location>
        <begin position="28"/>
        <end position="39"/>
    </location>
</feature>
<evidence type="ECO:0000313" key="2">
    <source>
        <dbReference type="EMBL" id="CAG8479637.1"/>
    </source>
</evidence>
<evidence type="ECO:0000313" key="3">
    <source>
        <dbReference type="Proteomes" id="UP000789759"/>
    </source>
</evidence>
<proteinExistence type="predicted"/>
<comment type="caution">
    <text evidence="2">The sequence shown here is derived from an EMBL/GenBank/DDBJ whole genome shotgun (WGS) entry which is preliminary data.</text>
</comment>
<dbReference type="AlphaFoldDB" id="A0A9N8Z6I3"/>
<sequence length="48" mass="5291">MSVRGKQQCDRKAVIESTAPSVFHPQVTKEQQSDSTEQAGKTAMPTDR</sequence>
<dbReference type="Proteomes" id="UP000789759">
    <property type="component" value="Unassembled WGS sequence"/>
</dbReference>
<reference evidence="2" key="1">
    <citation type="submission" date="2021-06" db="EMBL/GenBank/DDBJ databases">
        <authorList>
            <person name="Kallberg Y."/>
            <person name="Tangrot J."/>
            <person name="Rosling A."/>
        </authorList>
    </citation>
    <scope>NUCLEOTIDE SEQUENCE</scope>
    <source>
        <strain evidence="2">FL966</strain>
    </source>
</reference>
<name>A0A9N8Z6I3_9GLOM</name>
<organism evidence="2 3">
    <name type="scientific">Cetraspora pellucida</name>
    <dbReference type="NCBI Taxonomy" id="1433469"/>
    <lineage>
        <taxon>Eukaryota</taxon>
        <taxon>Fungi</taxon>
        <taxon>Fungi incertae sedis</taxon>
        <taxon>Mucoromycota</taxon>
        <taxon>Glomeromycotina</taxon>
        <taxon>Glomeromycetes</taxon>
        <taxon>Diversisporales</taxon>
        <taxon>Gigasporaceae</taxon>
        <taxon>Cetraspora</taxon>
    </lineage>
</organism>
<accession>A0A9N8Z6I3</accession>
<feature type="region of interest" description="Disordered" evidence="1">
    <location>
        <begin position="1"/>
        <end position="48"/>
    </location>
</feature>
<evidence type="ECO:0000256" key="1">
    <source>
        <dbReference type="SAM" id="MobiDB-lite"/>
    </source>
</evidence>